<dbReference type="CDD" id="cd00010">
    <property type="entry name" value="AAI_LTSS"/>
    <property type="match status" value="1"/>
</dbReference>
<name>A0A8T0J8V5_CERPU</name>
<gene>
    <name evidence="7" type="ORF">KC19_1G213200</name>
</gene>
<comment type="similarity">
    <text evidence="1">Belongs to the plant LTP family.</text>
</comment>
<reference evidence="7" key="1">
    <citation type="submission" date="2020-06" db="EMBL/GenBank/DDBJ databases">
        <title>WGS assembly of Ceratodon purpureus strain R40.</title>
        <authorList>
            <person name="Carey S.B."/>
            <person name="Jenkins J."/>
            <person name="Shu S."/>
            <person name="Lovell J.T."/>
            <person name="Sreedasyam A."/>
            <person name="Maumus F."/>
            <person name="Tiley G.P."/>
            <person name="Fernandez-Pozo N."/>
            <person name="Barry K."/>
            <person name="Chen C."/>
            <person name="Wang M."/>
            <person name="Lipzen A."/>
            <person name="Daum C."/>
            <person name="Saski C.A."/>
            <person name="Payton A.C."/>
            <person name="Mcbreen J.C."/>
            <person name="Conrad R.E."/>
            <person name="Kollar L.M."/>
            <person name="Olsson S."/>
            <person name="Huttunen S."/>
            <person name="Landis J.B."/>
            <person name="Wickett N.J."/>
            <person name="Johnson M.G."/>
            <person name="Rensing S.A."/>
            <person name="Grimwood J."/>
            <person name="Schmutz J."/>
            <person name="Mcdaniel S.F."/>
        </authorList>
    </citation>
    <scope>NUCLEOTIDE SEQUENCE</scope>
    <source>
        <strain evidence="7">R40</strain>
    </source>
</reference>
<protein>
    <recommendedName>
        <fullName evidence="6">Bifunctional inhibitor/plant lipid transfer protein/seed storage helical domain-containing protein</fullName>
    </recommendedName>
</protein>
<keyword evidence="4" id="KW-0325">Glycoprotein</keyword>
<accession>A0A8T0J8V5</accession>
<dbReference type="Gene3D" id="1.10.110.10">
    <property type="entry name" value="Plant lipid-transfer and hydrophobic proteins"/>
    <property type="match status" value="1"/>
</dbReference>
<dbReference type="InterPro" id="IPR036312">
    <property type="entry name" value="Bifun_inhib/LTP/seed_sf"/>
</dbReference>
<dbReference type="SUPFAM" id="SSF47699">
    <property type="entry name" value="Bifunctional inhibitor/lipid-transfer protein/seed storage 2S albumin"/>
    <property type="match status" value="1"/>
</dbReference>
<dbReference type="AlphaFoldDB" id="A0A8T0J8V5"/>
<evidence type="ECO:0000256" key="5">
    <source>
        <dbReference type="SAM" id="Phobius"/>
    </source>
</evidence>
<evidence type="ECO:0000259" key="6">
    <source>
        <dbReference type="Pfam" id="PF14368"/>
    </source>
</evidence>
<keyword evidence="2" id="KW-0732">Signal</keyword>
<evidence type="ECO:0000313" key="7">
    <source>
        <dbReference type="EMBL" id="KAG0591935.1"/>
    </source>
</evidence>
<dbReference type="Proteomes" id="UP000822688">
    <property type="component" value="Chromosome 1"/>
</dbReference>
<organism evidence="7 8">
    <name type="scientific">Ceratodon purpureus</name>
    <name type="common">Fire moss</name>
    <name type="synonym">Dicranum purpureum</name>
    <dbReference type="NCBI Taxonomy" id="3225"/>
    <lineage>
        <taxon>Eukaryota</taxon>
        <taxon>Viridiplantae</taxon>
        <taxon>Streptophyta</taxon>
        <taxon>Embryophyta</taxon>
        <taxon>Bryophyta</taxon>
        <taxon>Bryophytina</taxon>
        <taxon>Bryopsida</taxon>
        <taxon>Dicranidae</taxon>
        <taxon>Pseudoditrichales</taxon>
        <taxon>Ditrichaceae</taxon>
        <taxon>Ceratodon</taxon>
    </lineage>
</organism>
<dbReference type="EMBL" id="CM026421">
    <property type="protein sequence ID" value="KAG0591935.1"/>
    <property type="molecule type" value="Genomic_DNA"/>
</dbReference>
<proteinExistence type="inferred from homology"/>
<dbReference type="Pfam" id="PF14368">
    <property type="entry name" value="LTP_2"/>
    <property type="match status" value="1"/>
</dbReference>
<feature type="domain" description="Bifunctional inhibitor/plant lipid transfer protein/seed storage helical" evidence="6">
    <location>
        <begin position="53"/>
        <end position="143"/>
    </location>
</feature>
<keyword evidence="5" id="KW-0472">Membrane</keyword>
<evidence type="ECO:0000256" key="4">
    <source>
        <dbReference type="ARBA" id="ARBA00023180"/>
    </source>
</evidence>
<dbReference type="OrthoDB" id="1989586at2759"/>
<keyword evidence="5" id="KW-0812">Transmembrane</keyword>
<dbReference type="PANTHER" id="PTHR33044">
    <property type="entry name" value="BIFUNCTIONAL INHIBITOR/LIPID-TRANSFER PROTEIN/SEED STORAGE 2S ALBUMIN SUPERFAMILY PROTEIN-RELATED"/>
    <property type="match status" value="1"/>
</dbReference>
<evidence type="ECO:0000256" key="1">
    <source>
        <dbReference type="ARBA" id="ARBA00009748"/>
    </source>
</evidence>
<comment type="caution">
    <text evidence="7">The sequence shown here is derived from an EMBL/GenBank/DDBJ whole genome shotgun (WGS) entry which is preliminary data.</text>
</comment>
<keyword evidence="3" id="KW-1015">Disulfide bond</keyword>
<evidence type="ECO:0000256" key="3">
    <source>
        <dbReference type="ARBA" id="ARBA00023157"/>
    </source>
</evidence>
<feature type="transmembrane region" description="Helical" evidence="5">
    <location>
        <begin position="44"/>
        <end position="62"/>
    </location>
</feature>
<evidence type="ECO:0000256" key="2">
    <source>
        <dbReference type="ARBA" id="ARBA00022729"/>
    </source>
</evidence>
<keyword evidence="5" id="KW-1133">Transmembrane helix</keyword>
<sequence length="198" mass="21351">MPTLVAPFGLTVNSCELTSFSSLHLELRKTSTSLHHMWKTTDQAMAAVLLLLLVGAAVTMTVEAGVIERCNGAVVELVPCEDSINGKNAIPVTHGCCMALSELLLSPECLCYAATTAPQGFDMKQILGLPAACKYHVKSHQTCEGIPIPSYSKPPSEDLALSDLEDVPPEGFSDEIREEIKKEFLAHQARMDSLKPIA</sequence>
<keyword evidence="8" id="KW-1185">Reference proteome</keyword>
<evidence type="ECO:0000313" key="8">
    <source>
        <dbReference type="Proteomes" id="UP000822688"/>
    </source>
</evidence>
<dbReference type="InterPro" id="IPR043325">
    <property type="entry name" value="LTSS"/>
</dbReference>
<dbReference type="InterPro" id="IPR016140">
    <property type="entry name" value="Bifunc_inhib/LTP/seed_store"/>
</dbReference>